<reference evidence="4 5" key="1">
    <citation type="submission" date="2018-11" db="EMBL/GenBank/DDBJ databases">
        <authorList>
            <person name="Mardanov A.V."/>
            <person name="Ravin N.V."/>
            <person name="Dedysh S.N."/>
        </authorList>
    </citation>
    <scope>NUCLEOTIDE SEQUENCE [LARGE SCALE GENOMIC DNA]</scope>
    <source>
        <strain evidence="4 5">AF10</strain>
    </source>
</reference>
<comment type="caution">
    <text evidence="4">The sequence shown here is derived from an EMBL/GenBank/DDBJ whole genome shotgun (WGS) entry which is preliminary data.</text>
</comment>
<protein>
    <submittedName>
        <fullName evidence="4">Fumarylacetoacetate hydrolase family protein</fullName>
    </submittedName>
</protein>
<name>A0A4Q0T503_9BACT</name>
<dbReference type="GO" id="GO:0046872">
    <property type="term" value="F:metal ion binding"/>
    <property type="evidence" value="ECO:0007669"/>
    <property type="project" value="UniProtKB-KW"/>
</dbReference>
<evidence type="ECO:0000313" key="5">
    <source>
        <dbReference type="Proteomes" id="UP000289437"/>
    </source>
</evidence>
<keyword evidence="2" id="KW-0479">Metal-binding</keyword>
<accession>A0A4Q0T503</accession>
<organism evidence="4 5">
    <name type="scientific">Granulicella sibirica</name>
    <dbReference type="NCBI Taxonomy" id="2479048"/>
    <lineage>
        <taxon>Bacteria</taxon>
        <taxon>Pseudomonadati</taxon>
        <taxon>Acidobacteriota</taxon>
        <taxon>Terriglobia</taxon>
        <taxon>Terriglobales</taxon>
        <taxon>Acidobacteriaceae</taxon>
        <taxon>Granulicella</taxon>
    </lineage>
</organism>
<dbReference type="Proteomes" id="UP000289437">
    <property type="component" value="Unassembled WGS sequence"/>
</dbReference>
<dbReference type="EMBL" id="RDSM01000001">
    <property type="protein sequence ID" value="RXH58052.1"/>
    <property type="molecule type" value="Genomic_DNA"/>
</dbReference>
<dbReference type="Gene3D" id="3.90.850.10">
    <property type="entry name" value="Fumarylacetoacetase-like, C-terminal domain"/>
    <property type="match status" value="1"/>
</dbReference>
<dbReference type="Pfam" id="PF01557">
    <property type="entry name" value="FAA_hydrolase"/>
    <property type="match status" value="1"/>
</dbReference>
<dbReference type="PANTHER" id="PTHR42796:SF4">
    <property type="entry name" value="FUMARYLACETOACETATE HYDROLASE DOMAIN-CONTAINING PROTEIN 2A"/>
    <property type="match status" value="1"/>
</dbReference>
<dbReference type="InterPro" id="IPR036663">
    <property type="entry name" value="Fumarylacetoacetase_C_sf"/>
</dbReference>
<dbReference type="FunFam" id="3.90.850.10:FF:000002">
    <property type="entry name" value="2-hydroxyhepta-2,4-diene-1,7-dioate isomerase"/>
    <property type="match status" value="1"/>
</dbReference>
<dbReference type="GO" id="GO:0016787">
    <property type="term" value="F:hydrolase activity"/>
    <property type="evidence" value="ECO:0007669"/>
    <property type="project" value="UniProtKB-KW"/>
</dbReference>
<reference evidence="5" key="2">
    <citation type="submission" date="2019-02" db="EMBL/GenBank/DDBJ databases">
        <title>Granulicella sibirica sp. nov., a psychrotolerant acidobacterium isolated from an organic soil layer in forested tundra, West Siberia.</title>
        <authorList>
            <person name="Oshkin I.Y."/>
            <person name="Kulichevskaya I.S."/>
            <person name="Rijpstra W.I.C."/>
            <person name="Sinninghe Damste J.S."/>
            <person name="Rakitin A.L."/>
            <person name="Ravin N.V."/>
            <person name="Dedysh S.N."/>
        </authorList>
    </citation>
    <scope>NUCLEOTIDE SEQUENCE [LARGE SCALE GENOMIC DNA]</scope>
    <source>
        <strain evidence="5">AF10</strain>
    </source>
</reference>
<dbReference type="GO" id="GO:0019752">
    <property type="term" value="P:carboxylic acid metabolic process"/>
    <property type="evidence" value="ECO:0007669"/>
    <property type="project" value="UniProtKB-ARBA"/>
</dbReference>
<evidence type="ECO:0000313" key="4">
    <source>
        <dbReference type="EMBL" id="RXH58052.1"/>
    </source>
</evidence>
<gene>
    <name evidence="4" type="ORF">GRAN_1362</name>
</gene>
<dbReference type="GO" id="GO:0016853">
    <property type="term" value="F:isomerase activity"/>
    <property type="evidence" value="ECO:0007669"/>
    <property type="project" value="UniProtKB-ARBA"/>
</dbReference>
<dbReference type="InterPro" id="IPR011234">
    <property type="entry name" value="Fumarylacetoacetase-like_C"/>
</dbReference>
<evidence type="ECO:0000256" key="2">
    <source>
        <dbReference type="ARBA" id="ARBA00022723"/>
    </source>
</evidence>
<dbReference type="InterPro" id="IPR051121">
    <property type="entry name" value="FAH"/>
</dbReference>
<dbReference type="PANTHER" id="PTHR42796">
    <property type="entry name" value="FUMARYLACETOACETATE HYDROLASE DOMAIN-CONTAINING PROTEIN 2A-RELATED"/>
    <property type="match status" value="1"/>
</dbReference>
<dbReference type="AlphaFoldDB" id="A0A4Q0T503"/>
<comment type="similarity">
    <text evidence="1">Belongs to the FAH family.</text>
</comment>
<evidence type="ECO:0000256" key="1">
    <source>
        <dbReference type="ARBA" id="ARBA00010211"/>
    </source>
</evidence>
<keyword evidence="5" id="KW-1185">Reference proteome</keyword>
<sequence>MRLVSYESNGTVCAGLQSASLDTIYPLARLGYPDTLAFLTAGAEAWEAAEKASASATNLIQVAEATLLAPIARPGKFLCIGLNYKDHAEESNMALPKTPVVFTKFNNSIVGQGATVILPKLSTQPDYEAELAIVIGKRGRNIAPTDWEEYVFGYTIVNDVSARDVQMATTQWSLGKSFDTFGPMGPAIVSKDEITDPHKLFIRLSIDGEMLQDSNTDQLVFKAPDLIAYLSSIMTLEPGDMISTGTPAGVGLGRKPQRWMKPGETMTIEIEGIGSLTNPIAAEA</sequence>
<evidence type="ECO:0000259" key="3">
    <source>
        <dbReference type="Pfam" id="PF01557"/>
    </source>
</evidence>
<proteinExistence type="inferred from homology"/>
<keyword evidence="4" id="KW-0378">Hydrolase</keyword>
<feature type="domain" description="Fumarylacetoacetase-like C-terminal" evidence="3">
    <location>
        <begin position="77"/>
        <end position="280"/>
    </location>
</feature>
<dbReference type="OrthoDB" id="9805307at2"/>
<dbReference type="RefSeq" id="WP_128912124.1">
    <property type="nucleotide sequence ID" value="NZ_RDSM01000001.1"/>
</dbReference>
<dbReference type="SUPFAM" id="SSF56529">
    <property type="entry name" value="FAH"/>
    <property type="match status" value="1"/>
</dbReference>